<evidence type="ECO:0000313" key="1">
    <source>
        <dbReference type="EMBL" id="GAI92195.1"/>
    </source>
</evidence>
<sequence>MKKEEEERRMGFAREEAAKAWCGEITQHLIMDPELAGEFAKILVEHMYAPHLGCATTGEIIEELKARSNLEYKTVGYE</sequence>
<comment type="caution">
    <text evidence="1">The sequence shown here is derived from an EMBL/GenBank/DDBJ whole genome shotgun (WGS) entry which is preliminary data.</text>
</comment>
<reference evidence="1" key="1">
    <citation type="journal article" date="2014" name="Front. Microbiol.">
        <title>High frequency of phylogenetically diverse reductive dehalogenase-homologous genes in deep subseafloor sedimentary metagenomes.</title>
        <authorList>
            <person name="Kawai M."/>
            <person name="Futagami T."/>
            <person name="Toyoda A."/>
            <person name="Takaki Y."/>
            <person name="Nishi S."/>
            <person name="Hori S."/>
            <person name="Arai W."/>
            <person name="Tsubouchi T."/>
            <person name="Morono Y."/>
            <person name="Uchiyama I."/>
            <person name="Ito T."/>
            <person name="Fujiyama A."/>
            <person name="Inagaki F."/>
            <person name="Takami H."/>
        </authorList>
    </citation>
    <scope>NUCLEOTIDE SEQUENCE</scope>
    <source>
        <strain evidence="1">Expedition CK06-06</strain>
    </source>
</reference>
<dbReference type="AlphaFoldDB" id="X1TX88"/>
<proteinExistence type="predicted"/>
<gene>
    <name evidence="1" type="ORF">S12H4_40331</name>
</gene>
<accession>X1TX88</accession>
<protein>
    <submittedName>
        <fullName evidence="1">Uncharacterized protein</fullName>
    </submittedName>
</protein>
<organism evidence="1">
    <name type="scientific">marine sediment metagenome</name>
    <dbReference type="NCBI Taxonomy" id="412755"/>
    <lineage>
        <taxon>unclassified sequences</taxon>
        <taxon>metagenomes</taxon>
        <taxon>ecological metagenomes</taxon>
    </lineage>
</organism>
<name>X1TX88_9ZZZZ</name>
<dbReference type="EMBL" id="BARW01024464">
    <property type="protein sequence ID" value="GAI92195.1"/>
    <property type="molecule type" value="Genomic_DNA"/>
</dbReference>